<dbReference type="HOGENOM" id="CLU_2797141_0_0_1"/>
<dbReference type="EMBL" id="ACPB03009475">
    <property type="status" value="NOT_ANNOTATED_CDS"/>
    <property type="molecule type" value="Genomic_DNA"/>
</dbReference>
<protein>
    <submittedName>
        <fullName evidence="1">Uncharacterized protein</fullName>
    </submittedName>
</protein>
<accession>T1HM30</accession>
<evidence type="ECO:0000313" key="1">
    <source>
        <dbReference type="EnsemblMetazoa" id="RPRC005104-PA"/>
    </source>
</evidence>
<dbReference type="EnsemblMetazoa" id="RPRC005104-RA">
    <property type="protein sequence ID" value="RPRC005104-PA"/>
    <property type="gene ID" value="RPRC005104"/>
</dbReference>
<name>T1HM30_RHOPR</name>
<evidence type="ECO:0000313" key="2">
    <source>
        <dbReference type="Proteomes" id="UP000015103"/>
    </source>
</evidence>
<keyword evidence="2" id="KW-1185">Reference proteome</keyword>
<dbReference type="AlphaFoldDB" id="T1HM30"/>
<organism evidence="1 2">
    <name type="scientific">Rhodnius prolixus</name>
    <name type="common">Triatomid bug</name>
    <dbReference type="NCBI Taxonomy" id="13249"/>
    <lineage>
        <taxon>Eukaryota</taxon>
        <taxon>Metazoa</taxon>
        <taxon>Ecdysozoa</taxon>
        <taxon>Arthropoda</taxon>
        <taxon>Hexapoda</taxon>
        <taxon>Insecta</taxon>
        <taxon>Pterygota</taxon>
        <taxon>Neoptera</taxon>
        <taxon>Paraneoptera</taxon>
        <taxon>Hemiptera</taxon>
        <taxon>Heteroptera</taxon>
        <taxon>Panheteroptera</taxon>
        <taxon>Cimicomorpha</taxon>
        <taxon>Reduviidae</taxon>
        <taxon>Triatominae</taxon>
        <taxon>Rhodnius</taxon>
    </lineage>
</organism>
<proteinExistence type="predicted"/>
<dbReference type="Proteomes" id="UP000015103">
    <property type="component" value="Unassembled WGS sequence"/>
</dbReference>
<dbReference type="VEuPathDB" id="VectorBase:RPRC005104"/>
<sequence>MVVILIFLILLAENSDGDIRCYRCISLSDHHCKKITSYSLNHLRECENEISPDSEFVCVKRIIYKNGT</sequence>
<reference evidence="1" key="1">
    <citation type="submission" date="2015-05" db="UniProtKB">
        <authorList>
            <consortium name="EnsemblMetazoa"/>
        </authorList>
    </citation>
    <scope>IDENTIFICATION</scope>
</reference>
<dbReference type="InParanoid" id="T1HM30"/>